<evidence type="ECO:0000313" key="1">
    <source>
        <dbReference type="EMBL" id="WBO86060.1"/>
    </source>
</evidence>
<dbReference type="EMBL" id="CP115396">
    <property type="protein sequence ID" value="WBO86060.1"/>
    <property type="molecule type" value="Genomic_DNA"/>
</dbReference>
<proteinExistence type="predicted"/>
<reference evidence="1 2" key="1">
    <citation type="journal article" date="2011" name="Int. J. Syst. Evol. Microbiol.">
        <title>Hymenobacter yonginensis sp. nov., isolated from a mesotrophic artificial lake.</title>
        <authorList>
            <person name="Joung Y."/>
            <person name="Cho S.H."/>
            <person name="Kim H."/>
            <person name="Kim S.B."/>
            <person name="Joh K."/>
        </authorList>
    </citation>
    <scope>NUCLEOTIDE SEQUENCE [LARGE SCALE GENOMIC DNA]</scope>
    <source>
        <strain evidence="1 2">KCTC 22745</strain>
    </source>
</reference>
<dbReference type="RefSeq" id="WP_270128650.1">
    <property type="nucleotide sequence ID" value="NZ_CP115396.1"/>
</dbReference>
<sequence>METLQAELLPPKRYDFDEGQLQVSLLSPNGLSQIRIEVLAPVDHQDSTAAMRVDEDYPDPQTAHRRYHAFSGADADYWMGNLYLLHMEMQPDVK</sequence>
<accession>A0ABY7PTW0</accession>
<protein>
    <submittedName>
        <fullName evidence="1">Uncharacterized protein</fullName>
    </submittedName>
</protein>
<name>A0ABY7PTW0_9BACT</name>
<dbReference type="Proteomes" id="UP001211872">
    <property type="component" value="Chromosome"/>
</dbReference>
<gene>
    <name evidence="1" type="ORF">O9Z63_07345</name>
</gene>
<keyword evidence="2" id="KW-1185">Reference proteome</keyword>
<organism evidence="1 2">
    <name type="scientific">Hymenobacter yonginensis</name>
    <dbReference type="NCBI Taxonomy" id="748197"/>
    <lineage>
        <taxon>Bacteria</taxon>
        <taxon>Pseudomonadati</taxon>
        <taxon>Bacteroidota</taxon>
        <taxon>Cytophagia</taxon>
        <taxon>Cytophagales</taxon>
        <taxon>Hymenobacteraceae</taxon>
        <taxon>Hymenobacter</taxon>
    </lineage>
</organism>
<evidence type="ECO:0000313" key="2">
    <source>
        <dbReference type="Proteomes" id="UP001211872"/>
    </source>
</evidence>